<evidence type="ECO:0000256" key="2">
    <source>
        <dbReference type="ARBA" id="ARBA00022980"/>
    </source>
</evidence>
<dbReference type="RefSeq" id="XP_040702530.1">
    <property type="nucleotide sequence ID" value="XM_040852171.1"/>
</dbReference>
<keyword evidence="3" id="KW-0687">Ribonucleoprotein</keyword>
<proteinExistence type="inferred from homology"/>
<dbReference type="EMBL" id="KV878586">
    <property type="protein sequence ID" value="OJJ58724.1"/>
    <property type="molecule type" value="Genomic_DNA"/>
</dbReference>
<protein>
    <recommendedName>
        <fullName evidence="7">Ribosomal protein S21</fullName>
    </recommendedName>
</protein>
<name>A0A1L9TH20_9EURO</name>
<dbReference type="PANTHER" id="PTHR41237:SF1">
    <property type="entry name" value="SMALL RIBOSOMAL SUBUNIT PROTEIN BS21M"/>
    <property type="match status" value="1"/>
</dbReference>
<evidence type="ECO:0000256" key="4">
    <source>
        <dbReference type="SAM" id="MobiDB-lite"/>
    </source>
</evidence>
<accession>A0A1L9TH20</accession>
<dbReference type="Proteomes" id="UP000184356">
    <property type="component" value="Unassembled WGS sequence"/>
</dbReference>
<dbReference type="GO" id="GO:0070124">
    <property type="term" value="P:mitochondrial translational initiation"/>
    <property type="evidence" value="ECO:0007669"/>
    <property type="project" value="TreeGrafter"/>
</dbReference>
<dbReference type="InterPro" id="IPR001911">
    <property type="entry name" value="Ribosomal_bS21"/>
</dbReference>
<dbReference type="GO" id="GO:0003735">
    <property type="term" value="F:structural constituent of ribosome"/>
    <property type="evidence" value="ECO:0007669"/>
    <property type="project" value="InterPro"/>
</dbReference>
<feature type="region of interest" description="Disordered" evidence="4">
    <location>
        <begin position="43"/>
        <end position="143"/>
    </location>
</feature>
<evidence type="ECO:0000256" key="3">
    <source>
        <dbReference type="ARBA" id="ARBA00023274"/>
    </source>
</evidence>
<gene>
    <name evidence="5" type="ORF">ASPSYDRAFT_89461</name>
</gene>
<dbReference type="OrthoDB" id="2501249at2759"/>
<dbReference type="STRING" id="1036612.A0A1L9TH20"/>
<evidence type="ECO:0000313" key="5">
    <source>
        <dbReference type="EMBL" id="OJJ58724.1"/>
    </source>
</evidence>
<evidence type="ECO:0000256" key="1">
    <source>
        <dbReference type="ARBA" id="ARBA00006640"/>
    </source>
</evidence>
<keyword evidence="6" id="KW-1185">Reference proteome</keyword>
<dbReference type="AlphaFoldDB" id="A0A1L9TH20"/>
<keyword evidence="2" id="KW-0689">Ribosomal protein</keyword>
<sequence length="230" mass="26242">MEMRSLTRCLRSRPTTTATTSLLSTRQSTLGQSQFVLARQTPQALRFSTSSPSSNANQPPRSNANQPPRPTRAQSLRTKPDANIDDILDQLNLSTNRRNRNRQTQQKTSQDASSADGAPGTGLAANEPISAPGSPQSRQDRRKVDLKLGPVLGREIPVAPERGRDLESSIKRLDRLLRDNNVRNQWIAQKHHVRRGQMKKNLRMTRWRKLFKYSFSHMVNKIQRMRRQGW</sequence>
<evidence type="ECO:0000313" key="6">
    <source>
        <dbReference type="Proteomes" id="UP000184356"/>
    </source>
</evidence>
<dbReference type="GeneID" id="63768244"/>
<comment type="similarity">
    <text evidence="1">Belongs to the bacterial ribosomal protein bS21 family.</text>
</comment>
<dbReference type="PANTHER" id="PTHR41237">
    <property type="entry name" value="37S RIBOSOMAL PROTEIN MRP21, MITOCHONDRIAL"/>
    <property type="match status" value="1"/>
</dbReference>
<feature type="compositionally biased region" description="Low complexity" evidence="4">
    <location>
        <begin position="12"/>
        <end position="27"/>
    </location>
</feature>
<dbReference type="InterPro" id="IPR052837">
    <property type="entry name" value="Mitoribosomal_bS21"/>
</dbReference>
<dbReference type="Pfam" id="PF01165">
    <property type="entry name" value="Ribosomal_S21"/>
    <property type="match status" value="1"/>
</dbReference>
<dbReference type="VEuPathDB" id="FungiDB:ASPSYDRAFT_89461"/>
<organism evidence="5 6">
    <name type="scientific">Aspergillus sydowii CBS 593.65</name>
    <dbReference type="NCBI Taxonomy" id="1036612"/>
    <lineage>
        <taxon>Eukaryota</taxon>
        <taxon>Fungi</taxon>
        <taxon>Dikarya</taxon>
        <taxon>Ascomycota</taxon>
        <taxon>Pezizomycotina</taxon>
        <taxon>Eurotiomycetes</taxon>
        <taxon>Eurotiomycetidae</taxon>
        <taxon>Eurotiales</taxon>
        <taxon>Aspergillaceae</taxon>
        <taxon>Aspergillus</taxon>
        <taxon>Aspergillus subgen. Nidulantes</taxon>
    </lineage>
</organism>
<feature type="compositionally biased region" description="Polar residues" evidence="4">
    <location>
        <begin position="43"/>
        <end position="77"/>
    </location>
</feature>
<dbReference type="GO" id="GO:0005763">
    <property type="term" value="C:mitochondrial small ribosomal subunit"/>
    <property type="evidence" value="ECO:0007669"/>
    <property type="project" value="TreeGrafter"/>
</dbReference>
<reference evidence="6" key="1">
    <citation type="journal article" date="2017" name="Genome Biol.">
        <title>Comparative genomics reveals high biological diversity and specific adaptations in the industrially and medically important fungal genus Aspergillus.</title>
        <authorList>
            <person name="de Vries R.P."/>
            <person name="Riley R."/>
            <person name="Wiebenga A."/>
            <person name="Aguilar-Osorio G."/>
            <person name="Amillis S."/>
            <person name="Uchima C.A."/>
            <person name="Anderluh G."/>
            <person name="Asadollahi M."/>
            <person name="Askin M."/>
            <person name="Barry K."/>
            <person name="Battaglia E."/>
            <person name="Bayram O."/>
            <person name="Benocci T."/>
            <person name="Braus-Stromeyer S.A."/>
            <person name="Caldana C."/>
            <person name="Canovas D."/>
            <person name="Cerqueira G.C."/>
            <person name="Chen F."/>
            <person name="Chen W."/>
            <person name="Choi C."/>
            <person name="Clum A."/>
            <person name="Dos Santos R.A."/>
            <person name="Damasio A.R."/>
            <person name="Diallinas G."/>
            <person name="Emri T."/>
            <person name="Fekete E."/>
            <person name="Flipphi M."/>
            <person name="Freyberg S."/>
            <person name="Gallo A."/>
            <person name="Gournas C."/>
            <person name="Habgood R."/>
            <person name="Hainaut M."/>
            <person name="Harispe M.L."/>
            <person name="Henrissat B."/>
            <person name="Hilden K.S."/>
            <person name="Hope R."/>
            <person name="Hossain A."/>
            <person name="Karabika E."/>
            <person name="Karaffa L."/>
            <person name="Karanyi Z."/>
            <person name="Krasevec N."/>
            <person name="Kuo A."/>
            <person name="Kusch H."/>
            <person name="LaButti K."/>
            <person name="Lagendijk E.L."/>
            <person name="Lapidus A."/>
            <person name="Levasseur A."/>
            <person name="Lindquist E."/>
            <person name="Lipzen A."/>
            <person name="Logrieco A.F."/>
            <person name="MacCabe A."/>
            <person name="Maekelae M.R."/>
            <person name="Malavazi I."/>
            <person name="Melin P."/>
            <person name="Meyer V."/>
            <person name="Mielnichuk N."/>
            <person name="Miskei M."/>
            <person name="Molnar A.P."/>
            <person name="Mule G."/>
            <person name="Ngan C.Y."/>
            <person name="Orejas M."/>
            <person name="Orosz E."/>
            <person name="Ouedraogo J.P."/>
            <person name="Overkamp K.M."/>
            <person name="Park H.-S."/>
            <person name="Perrone G."/>
            <person name="Piumi F."/>
            <person name="Punt P.J."/>
            <person name="Ram A.F."/>
            <person name="Ramon A."/>
            <person name="Rauscher S."/>
            <person name="Record E."/>
            <person name="Riano-Pachon D.M."/>
            <person name="Robert V."/>
            <person name="Roehrig J."/>
            <person name="Ruller R."/>
            <person name="Salamov A."/>
            <person name="Salih N.S."/>
            <person name="Samson R.A."/>
            <person name="Sandor E."/>
            <person name="Sanguinetti M."/>
            <person name="Schuetze T."/>
            <person name="Sepcic K."/>
            <person name="Shelest E."/>
            <person name="Sherlock G."/>
            <person name="Sophianopoulou V."/>
            <person name="Squina F.M."/>
            <person name="Sun H."/>
            <person name="Susca A."/>
            <person name="Todd R.B."/>
            <person name="Tsang A."/>
            <person name="Unkles S.E."/>
            <person name="van de Wiele N."/>
            <person name="van Rossen-Uffink D."/>
            <person name="Oliveira J.V."/>
            <person name="Vesth T.C."/>
            <person name="Visser J."/>
            <person name="Yu J.-H."/>
            <person name="Zhou M."/>
            <person name="Andersen M.R."/>
            <person name="Archer D.B."/>
            <person name="Baker S.E."/>
            <person name="Benoit I."/>
            <person name="Brakhage A.A."/>
            <person name="Braus G.H."/>
            <person name="Fischer R."/>
            <person name="Frisvad J.C."/>
            <person name="Goldman G.H."/>
            <person name="Houbraken J."/>
            <person name="Oakley B."/>
            <person name="Pocsi I."/>
            <person name="Scazzocchio C."/>
            <person name="Seiboth B."/>
            <person name="vanKuyk P.A."/>
            <person name="Wortman J."/>
            <person name="Dyer P.S."/>
            <person name="Grigoriev I.V."/>
        </authorList>
    </citation>
    <scope>NUCLEOTIDE SEQUENCE [LARGE SCALE GENOMIC DNA]</scope>
    <source>
        <strain evidence="6">CBS 593.65</strain>
    </source>
</reference>
<feature type="compositionally biased region" description="Low complexity" evidence="4">
    <location>
        <begin position="90"/>
        <end position="106"/>
    </location>
</feature>
<evidence type="ECO:0008006" key="7">
    <source>
        <dbReference type="Google" id="ProtNLM"/>
    </source>
</evidence>
<feature type="region of interest" description="Disordered" evidence="4">
    <location>
        <begin position="1"/>
        <end position="27"/>
    </location>
</feature>